<dbReference type="InterPro" id="IPR036188">
    <property type="entry name" value="FAD/NAD-bd_sf"/>
</dbReference>
<comment type="cofactor">
    <cofactor evidence="14">
        <name>[4Fe-4S] cluster</name>
        <dbReference type="ChEBI" id="CHEBI:49883"/>
    </cofactor>
    <text evidence="14">Binds 1 [4Fe-4S] cluster.</text>
</comment>
<dbReference type="AlphaFoldDB" id="T0ATR1"/>
<evidence type="ECO:0000313" key="17">
    <source>
        <dbReference type="Proteomes" id="UP000015455"/>
    </source>
</evidence>
<evidence type="ECO:0000256" key="10">
    <source>
        <dbReference type="ARBA" id="ARBA00023004"/>
    </source>
</evidence>
<keyword evidence="11 14" id="KW-0411">Iron-sulfur</keyword>
<dbReference type="SUPFAM" id="SSF54373">
    <property type="entry name" value="FAD-linked reductases, C-terminal domain"/>
    <property type="match status" value="1"/>
</dbReference>
<sequence>MRESMEFDVLIVGGGPAGLAAAIRLKQLAQDKGTDVSVCLIEKGAEIGAHILSGAVMDPRALSELIPDWQEQGAPIKTAVTEDRVIFLSETGGRQIPNALLPDSFHNDGNYIVRLGNVAKWLGEQAEALGVEVYPGFAGAEVLFDEAGAVKGVATGDMGLTREGEPGPNYQPGMELHAKYTLFAEGCRGHLGKQLEAKYKLREGVDPQTYGIGIKELWEVPAERHVPGLVVHTAGWPMDSATYGGGFVYHLEDNLVSIGFVVGLNYTNPHLSPFEEMQRYKTHPEIRKYIEGGKRLAYGARAIAAGGLQSQPKLVFPGGALIGDDAGFLNAARIKGSHAAIKSGMLAAEAAFDALGAERSRDELAAFPEAFRTSWLHAELHKTRNFKPYMKKGLWMGSLLFGIDQNLFGGKVPWTLHNSADHTALKPAAECEKIAYPKPDGVLTFDRLSSVFLSNTNHEEEQPCHLQLKDAGVPISVNLAQHDAPEQRYCPAGVYEIVQEEAGPRLQINAQNCVHCKTCDIKDPTQNINWVVPQGGEGPIYQGM</sequence>
<dbReference type="PATRIC" id="fig|1348657.5.peg.1225"/>
<dbReference type="EMBL" id="ATJV01000047">
    <property type="protein sequence ID" value="EPZ16224.1"/>
    <property type="molecule type" value="Genomic_DNA"/>
</dbReference>
<dbReference type="PANTHER" id="PTHR10617:SF107">
    <property type="entry name" value="ELECTRON TRANSFER FLAVOPROTEIN-UBIQUINONE OXIDOREDUCTASE, MITOCHONDRIAL"/>
    <property type="match status" value="1"/>
</dbReference>
<dbReference type="GO" id="GO:0004174">
    <property type="term" value="F:electron-transferring-flavoprotein dehydrogenase activity"/>
    <property type="evidence" value="ECO:0007669"/>
    <property type="project" value="UniProtKB-UniRule"/>
</dbReference>
<dbReference type="InterPro" id="IPR040156">
    <property type="entry name" value="ETF-QO"/>
</dbReference>
<evidence type="ECO:0000256" key="7">
    <source>
        <dbReference type="ARBA" id="ARBA00022827"/>
    </source>
</evidence>
<comment type="catalytic activity">
    <reaction evidence="13 14">
        <text>a ubiquinone + reduced [electron-transfer flavoprotein] = a ubiquinol + oxidized [electron-transfer flavoprotein] + H(+)</text>
        <dbReference type="Rhea" id="RHEA:24052"/>
        <dbReference type="Rhea" id="RHEA-COMP:9565"/>
        <dbReference type="Rhea" id="RHEA-COMP:9566"/>
        <dbReference type="Rhea" id="RHEA-COMP:10685"/>
        <dbReference type="Rhea" id="RHEA-COMP:10686"/>
        <dbReference type="ChEBI" id="CHEBI:15378"/>
        <dbReference type="ChEBI" id="CHEBI:16389"/>
        <dbReference type="ChEBI" id="CHEBI:17976"/>
        <dbReference type="ChEBI" id="CHEBI:57692"/>
        <dbReference type="ChEBI" id="CHEBI:58307"/>
        <dbReference type="EC" id="1.5.5.1"/>
    </reaction>
</comment>
<evidence type="ECO:0000256" key="6">
    <source>
        <dbReference type="ARBA" id="ARBA00022723"/>
    </source>
</evidence>
<dbReference type="InterPro" id="IPR049398">
    <property type="entry name" value="ETF-QO/FixC_UQ-bd"/>
</dbReference>
<evidence type="ECO:0000256" key="13">
    <source>
        <dbReference type="ARBA" id="ARBA00052682"/>
    </source>
</evidence>
<keyword evidence="3 14" id="KW-0813">Transport</keyword>
<keyword evidence="6 14" id="KW-0479">Metal-binding</keyword>
<evidence type="ECO:0000256" key="14">
    <source>
        <dbReference type="RuleBase" id="RU366068"/>
    </source>
</evidence>
<evidence type="ECO:0000259" key="15">
    <source>
        <dbReference type="PROSITE" id="PS51379"/>
    </source>
</evidence>
<dbReference type="eggNOG" id="COG2440">
    <property type="taxonomic scope" value="Bacteria"/>
</dbReference>
<evidence type="ECO:0000256" key="12">
    <source>
        <dbReference type="ARBA" id="ARBA00023075"/>
    </source>
</evidence>
<dbReference type="InterPro" id="IPR017896">
    <property type="entry name" value="4Fe4S_Fe-S-bd"/>
</dbReference>
<evidence type="ECO:0000256" key="11">
    <source>
        <dbReference type="ARBA" id="ARBA00023014"/>
    </source>
</evidence>
<keyword evidence="9 14" id="KW-0560">Oxidoreductase</keyword>
<comment type="caution">
    <text evidence="16">The sequence shown here is derived from an EMBL/GenBank/DDBJ whole genome shotgun (WGS) entry which is preliminary data.</text>
</comment>
<dbReference type="Gene3D" id="3.30.70.20">
    <property type="match status" value="1"/>
</dbReference>
<keyword evidence="8 14" id="KW-0249">Electron transport</keyword>
<dbReference type="STRING" id="1348657.M622_13430"/>
<dbReference type="FunFam" id="3.30.70.20:FF:000012">
    <property type="entry name" value="Electron transfer flavoprotein-ubiquinone oxidoreductase, mitochondrial"/>
    <property type="match status" value="1"/>
</dbReference>
<keyword evidence="10 14" id="KW-0408">Iron</keyword>
<evidence type="ECO:0000256" key="9">
    <source>
        <dbReference type="ARBA" id="ARBA00023002"/>
    </source>
</evidence>
<organism evidence="16 17">
    <name type="scientific">Thauera terpenica 58Eu</name>
    <dbReference type="NCBI Taxonomy" id="1348657"/>
    <lineage>
        <taxon>Bacteria</taxon>
        <taxon>Pseudomonadati</taxon>
        <taxon>Pseudomonadota</taxon>
        <taxon>Betaproteobacteria</taxon>
        <taxon>Rhodocyclales</taxon>
        <taxon>Zoogloeaceae</taxon>
        <taxon>Thauera</taxon>
    </lineage>
</organism>
<dbReference type="Gene3D" id="3.50.50.60">
    <property type="entry name" value="FAD/NAD(P)-binding domain"/>
    <property type="match status" value="1"/>
</dbReference>
<dbReference type="PROSITE" id="PS51379">
    <property type="entry name" value="4FE4S_FER_2"/>
    <property type="match status" value="1"/>
</dbReference>
<dbReference type="Pfam" id="PF05187">
    <property type="entry name" value="Fer4_ETF_QO"/>
    <property type="match status" value="1"/>
</dbReference>
<evidence type="ECO:0000256" key="3">
    <source>
        <dbReference type="ARBA" id="ARBA00022448"/>
    </source>
</evidence>
<dbReference type="eggNOG" id="COG0644">
    <property type="taxonomic scope" value="Bacteria"/>
</dbReference>
<proteinExistence type="predicted"/>
<comment type="cofactor">
    <cofactor evidence="1 14">
        <name>FAD</name>
        <dbReference type="ChEBI" id="CHEBI:57692"/>
    </cofactor>
</comment>
<dbReference type="PANTHER" id="PTHR10617">
    <property type="entry name" value="ELECTRON TRANSFER FLAVOPROTEIN-UBIQUINONE OXIDOREDUCTASE"/>
    <property type="match status" value="1"/>
</dbReference>
<evidence type="ECO:0000256" key="2">
    <source>
        <dbReference type="ARBA" id="ARBA00002819"/>
    </source>
</evidence>
<evidence type="ECO:0000313" key="16">
    <source>
        <dbReference type="EMBL" id="EPZ16224.1"/>
    </source>
</evidence>
<name>T0ATR1_9RHOO</name>
<comment type="function">
    <text evidence="2 14">Accepts electrons from ETF and reduces ubiquinone.</text>
</comment>
<gene>
    <name evidence="16" type="ORF">M622_13430</name>
</gene>
<dbReference type="Pfam" id="PF21162">
    <property type="entry name" value="ETFQO_UQ-bd"/>
    <property type="match status" value="1"/>
</dbReference>
<dbReference type="GO" id="GO:0046872">
    <property type="term" value="F:metal ion binding"/>
    <property type="evidence" value="ECO:0007669"/>
    <property type="project" value="UniProtKB-KW"/>
</dbReference>
<keyword evidence="5 14" id="KW-0285">Flavoprotein</keyword>
<accession>T0ATR1</accession>
<reference evidence="16 17" key="1">
    <citation type="submission" date="2013-06" db="EMBL/GenBank/DDBJ databases">
        <title>Draft genome sequence of Thauera terpenica.</title>
        <authorList>
            <person name="Liu B."/>
            <person name="Frostegard A.H."/>
            <person name="Shapleigh J.P."/>
        </authorList>
    </citation>
    <scope>NUCLEOTIDE SEQUENCE [LARGE SCALE GENOMIC DNA]</scope>
    <source>
        <strain evidence="16 17">58Eu</strain>
    </source>
</reference>
<keyword evidence="12 14" id="KW-0830">Ubiquinone</keyword>
<keyword evidence="7 14" id="KW-0274">FAD</keyword>
<evidence type="ECO:0000256" key="1">
    <source>
        <dbReference type="ARBA" id="ARBA00001974"/>
    </source>
</evidence>
<dbReference type="EC" id="1.5.5.1" evidence="14"/>
<evidence type="ECO:0000256" key="4">
    <source>
        <dbReference type="ARBA" id="ARBA00022485"/>
    </source>
</evidence>
<evidence type="ECO:0000256" key="8">
    <source>
        <dbReference type="ARBA" id="ARBA00022982"/>
    </source>
</evidence>
<keyword evidence="4" id="KW-0004">4Fe-4S</keyword>
<evidence type="ECO:0000256" key="5">
    <source>
        <dbReference type="ARBA" id="ARBA00022630"/>
    </source>
</evidence>
<dbReference type="Pfam" id="PF13450">
    <property type="entry name" value="NAD_binding_8"/>
    <property type="match status" value="1"/>
</dbReference>
<keyword evidence="17" id="KW-1185">Reference proteome</keyword>
<dbReference type="GO" id="GO:0051539">
    <property type="term" value="F:4 iron, 4 sulfur cluster binding"/>
    <property type="evidence" value="ECO:0007669"/>
    <property type="project" value="UniProtKB-UniRule"/>
</dbReference>
<feature type="domain" description="4Fe-4S ferredoxin-type" evidence="15">
    <location>
        <begin position="504"/>
        <end position="533"/>
    </location>
</feature>
<dbReference type="Proteomes" id="UP000015455">
    <property type="component" value="Unassembled WGS sequence"/>
</dbReference>
<dbReference type="PRINTS" id="PR00420">
    <property type="entry name" value="RNGMNOXGNASE"/>
</dbReference>
<dbReference type="SUPFAM" id="SSF54862">
    <property type="entry name" value="4Fe-4S ferredoxins"/>
    <property type="match status" value="1"/>
</dbReference>
<dbReference type="Gene3D" id="3.30.9.90">
    <property type="match status" value="1"/>
</dbReference>
<protein>
    <recommendedName>
        <fullName evidence="14">Electron transfer flavoprotein-ubiquinone oxidoreductase</fullName>
        <shortName evidence="14">ETF-QO</shortName>
        <ecNumber evidence="14">1.5.5.1</ecNumber>
    </recommendedName>
</protein>
<dbReference type="SUPFAM" id="SSF51905">
    <property type="entry name" value="FAD/NAD(P)-binding domain"/>
    <property type="match status" value="1"/>
</dbReference>
<dbReference type="InterPro" id="IPR007859">
    <property type="entry name" value="ETF-QO/FixX_C"/>
</dbReference>